<sequence length="71" mass="8149">YNITVLGIFNSDEYRLRLRILSGWLQILIVTTKKAKKLEIVDPTNCESIIFIGASNAAGDYIPTYYIFKVY</sequence>
<feature type="non-terminal residue" evidence="1">
    <location>
        <position position="71"/>
    </location>
</feature>
<name>A0A1J7J0I0_9PEZI</name>
<gene>
    <name evidence="1" type="ORF">CONLIGDRAFT_562288</name>
</gene>
<dbReference type="EMBL" id="KV875107">
    <property type="protein sequence ID" value="OIW23376.1"/>
    <property type="molecule type" value="Genomic_DNA"/>
</dbReference>
<evidence type="ECO:0000313" key="2">
    <source>
        <dbReference type="Proteomes" id="UP000182658"/>
    </source>
</evidence>
<dbReference type="Proteomes" id="UP000182658">
    <property type="component" value="Unassembled WGS sequence"/>
</dbReference>
<dbReference type="AlphaFoldDB" id="A0A1J7J0I0"/>
<proteinExistence type="predicted"/>
<evidence type="ECO:0000313" key="1">
    <source>
        <dbReference type="EMBL" id="OIW23376.1"/>
    </source>
</evidence>
<accession>A0A1J7J0I0</accession>
<dbReference type="InParanoid" id="A0A1J7J0I0"/>
<organism evidence="1 2">
    <name type="scientific">Coniochaeta ligniaria NRRL 30616</name>
    <dbReference type="NCBI Taxonomy" id="1408157"/>
    <lineage>
        <taxon>Eukaryota</taxon>
        <taxon>Fungi</taxon>
        <taxon>Dikarya</taxon>
        <taxon>Ascomycota</taxon>
        <taxon>Pezizomycotina</taxon>
        <taxon>Sordariomycetes</taxon>
        <taxon>Sordariomycetidae</taxon>
        <taxon>Coniochaetales</taxon>
        <taxon>Coniochaetaceae</taxon>
        <taxon>Coniochaeta</taxon>
    </lineage>
</organism>
<dbReference type="OrthoDB" id="10501819at2759"/>
<keyword evidence="2" id="KW-1185">Reference proteome</keyword>
<feature type="non-terminal residue" evidence="1">
    <location>
        <position position="1"/>
    </location>
</feature>
<reference evidence="1 2" key="1">
    <citation type="submission" date="2016-10" db="EMBL/GenBank/DDBJ databases">
        <title>Draft genome sequence of Coniochaeta ligniaria NRRL30616, a lignocellulolytic fungus for bioabatement of inhibitors in plant biomass hydrolysates.</title>
        <authorList>
            <consortium name="DOE Joint Genome Institute"/>
            <person name="Jimenez D.J."/>
            <person name="Hector R.E."/>
            <person name="Riley R."/>
            <person name="Sun H."/>
            <person name="Grigoriev I.V."/>
            <person name="Van Elsas J.D."/>
            <person name="Nichols N.N."/>
        </authorList>
    </citation>
    <scope>NUCLEOTIDE SEQUENCE [LARGE SCALE GENOMIC DNA]</scope>
    <source>
        <strain evidence="1 2">NRRL 30616</strain>
    </source>
</reference>
<protein>
    <submittedName>
        <fullName evidence="1">Uncharacterized protein</fullName>
    </submittedName>
</protein>